<protein>
    <submittedName>
        <fullName evidence="2">Uncharacterized protein</fullName>
    </submittedName>
</protein>
<feature type="compositionally biased region" description="Basic and acidic residues" evidence="1">
    <location>
        <begin position="24"/>
        <end position="37"/>
    </location>
</feature>
<accession>A0A8C4WLM4</accession>
<dbReference type="AlphaFoldDB" id="A0A8C4WLM4"/>
<feature type="region of interest" description="Disordered" evidence="1">
    <location>
        <begin position="165"/>
        <end position="185"/>
    </location>
</feature>
<evidence type="ECO:0000313" key="2">
    <source>
        <dbReference type="Ensembl" id="ENSGEVP00005016986.1"/>
    </source>
</evidence>
<reference evidence="2" key="1">
    <citation type="submission" date="2025-08" db="UniProtKB">
        <authorList>
            <consortium name="Ensembl"/>
        </authorList>
    </citation>
    <scope>IDENTIFICATION</scope>
</reference>
<reference evidence="2" key="2">
    <citation type="submission" date="2025-09" db="UniProtKB">
        <authorList>
            <consortium name="Ensembl"/>
        </authorList>
    </citation>
    <scope>IDENTIFICATION</scope>
</reference>
<organism evidence="2 3">
    <name type="scientific">Gopherus evgoodei</name>
    <name type="common">Goodes thornscrub tortoise</name>
    <dbReference type="NCBI Taxonomy" id="1825980"/>
    <lineage>
        <taxon>Eukaryota</taxon>
        <taxon>Metazoa</taxon>
        <taxon>Chordata</taxon>
        <taxon>Craniata</taxon>
        <taxon>Vertebrata</taxon>
        <taxon>Euteleostomi</taxon>
        <taxon>Archelosauria</taxon>
        <taxon>Testudinata</taxon>
        <taxon>Testudines</taxon>
        <taxon>Cryptodira</taxon>
        <taxon>Durocryptodira</taxon>
        <taxon>Testudinoidea</taxon>
        <taxon>Testudinidae</taxon>
        <taxon>Gopherus</taxon>
    </lineage>
</organism>
<sequence length="185" mass="19849">AVYPSSALPLLLLRRSLEQPSLEERARAERGARERGTSAEGEEAALWQERCGRLEHLGRRAWTGASPASLTASLRGGQGALSPDHAPPPAQAGPRWTFSITGAPPPHPLLRHLRPLPSSSLRRLLPPPRGPARVMGCIGSRTVGNEVIAVDWKGLKDVDQINMDSTSSLHGSSIHRPSTEVSAHP</sequence>
<name>A0A8C4WLM4_9SAUR</name>
<dbReference type="Proteomes" id="UP000694390">
    <property type="component" value="Unassembled WGS sequence"/>
</dbReference>
<dbReference type="OrthoDB" id="10269041at2759"/>
<keyword evidence="3" id="KW-1185">Reference proteome</keyword>
<evidence type="ECO:0000313" key="3">
    <source>
        <dbReference type="Proteomes" id="UP000694390"/>
    </source>
</evidence>
<dbReference type="GeneTree" id="ENSGT00940000171511"/>
<evidence type="ECO:0000256" key="1">
    <source>
        <dbReference type="SAM" id="MobiDB-lite"/>
    </source>
</evidence>
<proteinExistence type="predicted"/>
<feature type="region of interest" description="Disordered" evidence="1">
    <location>
        <begin position="24"/>
        <end position="43"/>
    </location>
</feature>
<feature type="region of interest" description="Disordered" evidence="1">
    <location>
        <begin position="69"/>
        <end position="104"/>
    </location>
</feature>
<dbReference type="Ensembl" id="ENSGEVT00005017847.1">
    <property type="protein sequence ID" value="ENSGEVP00005016986.1"/>
    <property type="gene ID" value="ENSGEVG00005012064.1"/>
</dbReference>